<dbReference type="GO" id="GO:0016787">
    <property type="term" value="F:hydrolase activity"/>
    <property type="evidence" value="ECO:0007669"/>
    <property type="project" value="UniProtKB-KW"/>
</dbReference>
<dbReference type="GO" id="GO:0004386">
    <property type="term" value="F:helicase activity"/>
    <property type="evidence" value="ECO:0007669"/>
    <property type="project" value="UniProtKB-KW"/>
</dbReference>
<dbReference type="InterPro" id="IPR049730">
    <property type="entry name" value="SNF2/RAD54-like_C"/>
</dbReference>
<dbReference type="STRING" id="544711.F0UCG0"/>
<dbReference type="OrthoDB" id="2801544at2759"/>
<evidence type="ECO:0000313" key="8">
    <source>
        <dbReference type="Proteomes" id="UP000008142"/>
    </source>
</evidence>
<organism evidence="8">
    <name type="scientific">Ajellomyces capsulatus (strain H88)</name>
    <name type="common">Darling's disease fungus</name>
    <name type="synonym">Histoplasma capsulatum</name>
    <dbReference type="NCBI Taxonomy" id="544711"/>
    <lineage>
        <taxon>Eukaryota</taxon>
        <taxon>Fungi</taxon>
        <taxon>Dikarya</taxon>
        <taxon>Ascomycota</taxon>
        <taxon>Pezizomycotina</taxon>
        <taxon>Eurotiomycetes</taxon>
        <taxon>Eurotiomycetidae</taxon>
        <taxon>Onygenales</taxon>
        <taxon>Ajellomycetaceae</taxon>
        <taxon>Histoplasma</taxon>
    </lineage>
</organism>
<dbReference type="InterPro" id="IPR014001">
    <property type="entry name" value="Helicase_ATP-bd"/>
</dbReference>
<evidence type="ECO:0000259" key="5">
    <source>
        <dbReference type="PROSITE" id="PS51194"/>
    </source>
</evidence>
<dbReference type="Pfam" id="PF00176">
    <property type="entry name" value="SNF2-rel_dom"/>
    <property type="match status" value="1"/>
</dbReference>
<feature type="domain" description="Helicase C-terminal" evidence="5">
    <location>
        <begin position="921"/>
        <end position="1074"/>
    </location>
</feature>
<feature type="region of interest" description="Disordered" evidence="4">
    <location>
        <begin position="36"/>
        <end position="67"/>
    </location>
</feature>
<evidence type="ECO:0000256" key="1">
    <source>
        <dbReference type="ARBA" id="ARBA00022741"/>
    </source>
</evidence>
<dbReference type="OMA" id="NLVDHWL"/>
<feature type="region of interest" description="Disordered" evidence="4">
    <location>
        <begin position="1157"/>
        <end position="1211"/>
    </location>
</feature>
<dbReference type="Gene3D" id="3.40.50.10810">
    <property type="entry name" value="Tandem AAA-ATPase domain"/>
    <property type="match status" value="1"/>
</dbReference>
<evidence type="ECO:0000313" key="6">
    <source>
        <dbReference type="EMBL" id="EGC43236.1"/>
    </source>
</evidence>
<dbReference type="InterPro" id="IPR050628">
    <property type="entry name" value="SNF2_RAD54_helicase_TF"/>
</dbReference>
<dbReference type="InterPro" id="IPR001650">
    <property type="entry name" value="Helicase_C-like"/>
</dbReference>
<accession>F0UCG0</accession>
<dbReference type="GO" id="GO:0008094">
    <property type="term" value="F:ATP-dependent activity, acting on DNA"/>
    <property type="evidence" value="ECO:0007669"/>
    <property type="project" value="TreeGrafter"/>
</dbReference>
<dbReference type="GO" id="GO:0005524">
    <property type="term" value="F:ATP binding"/>
    <property type="evidence" value="ECO:0007669"/>
    <property type="project" value="UniProtKB-KW"/>
</dbReference>
<dbReference type="PANTHER" id="PTHR45626:SF51">
    <property type="entry name" value="SNF2-RELATED DOMAIN-CONTAINING PROTEIN"/>
    <property type="match status" value="1"/>
</dbReference>
<sequence>MSISNIDPALPTNGLQQDVPLVEQLRAAIENILPDGQAVPSSSSSTQSESTSPSAPSVASTVASSPPSPDLILEKKILLSELSHFIPVGILQRCDGLASSQDPNALVRKSTSSYPKAELSRLEQNNWIRTSICQNEKFPGWSAVRIYALPDDVGRKHVQRSNGTLRGFLKLVMSKLDTSTEAWEGNFDPYAQPDVGAVEDESLFYIFNTLDSPSPDIEKVSDPHARAAMDEVLWKVHDYVGGPDENIGVIGLKTPLYAYQRRSAAYMIQRESEPAQTLDPRLQTLHGPTGKLYYYDKEEGYIFHEKRLYSEACGGILAETMGYGKTLICLAVILATTGHFPRIPPSHTEGLRRVRNKTGSLLEMAAATAGRFSLPWKSYFERLNASGMYFDNCISACEANRGSYEISRPPQRYRSRETTPKVAATKLQLCSGTLIIVPSNLVDHWLSEIDKHTQGLKVLVLRDSRCATPQPEQLLEYDIILFSKPRFEWEAGGRRSSGLSMEPTEESPLKKLHWLRVIVDEGHNFAAKGGRSTAAHTLGQLHIERRWVVSGTPSRGLYGIEVALASQETAEGGPDKQERDAFSILQARKKSANFLEEELKNIDRLRSIVVDFLGLKPWSNSRADDPASWTKYIKPVGLDGNRRASPSLRSTLQSLVVRHRAEDVNRDLTLPKLHNKVAYLEPSFYDKLSLNLYIFTLTVNAITSERTGEDYMFHPKNRKHLSVLINNLRHAGFWAGFEKMEVQKSIDVAQEYLEKNCDKIDPVDKRKLCEAITVAQRAVNCSSWNALSKFTELGVFLDNFPDHARGAWAIDACDENSQPLLLGISQARQAQKFVTSNLCSFDPAEGIVGAGIRTRSQMRGRGSSQDKKPNDNLVHQPKPEGIESSPSKKSYSLGRFRTLPPESSLNQTKFVATASAKLTYLLDKVIEFQEKEKIIIFYEGNNTGFYIAEGLELLGVEFRIYANTLKTKTRSEYLSLFNETETVRVLLMDLRQAAHGLHIACASRVFIVNPIWDPNFESQAIKRAHRISQNKPVYVETLVLKGTLEDRMLRRRKQMSNAELRHAEKDPLDDRTMSDIIQTEEVIPIPENDASERPAYLKMPVGFFDRHRLPIPDNYLDEDVRSVPPLSLPSAPPVSLDLVANPNKKRKLLGEFPWIESDVETSSESSPNRRKRKPRQSNGNLETINGIVMEARRTRTPPSRRVAASQAGFQT</sequence>
<dbReference type="EMBL" id="DS990637">
    <property type="protein sequence ID" value="EGC43236.1"/>
    <property type="molecule type" value="Genomic_DNA"/>
</dbReference>
<feature type="compositionally biased region" description="Low complexity" evidence="4">
    <location>
        <begin position="39"/>
        <end position="65"/>
    </location>
</feature>
<dbReference type="Proteomes" id="UP000663419">
    <property type="component" value="Chromosome 1"/>
</dbReference>
<evidence type="ECO:0000313" key="7">
    <source>
        <dbReference type="EMBL" id="QSS49420.1"/>
    </source>
</evidence>
<keyword evidence="1" id="KW-0547">Nucleotide-binding</keyword>
<dbReference type="VEuPathDB" id="FungiDB:I7I53_09760"/>
<evidence type="ECO:0000256" key="2">
    <source>
        <dbReference type="ARBA" id="ARBA00022801"/>
    </source>
</evidence>
<reference evidence="8" key="1">
    <citation type="submission" date="2008-07" db="EMBL/GenBank/DDBJ databases">
        <title>Annotation of Ajellomyces capsulatus strain H88.</title>
        <authorList>
            <person name="Champion M."/>
            <person name="Cuomo C."/>
            <person name="Ma L.-J."/>
            <person name="Henn M.R."/>
            <person name="Sil A."/>
            <person name="Goldman B."/>
            <person name="Young S.K."/>
            <person name="Kodira C.D."/>
            <person name="Zeng Q."/>
            <person name="Koehrsen M."/>
            <person name="Alvarado L."/>
            <person name="Berlin A."/>
            <person name="Borenstein D."/>
            <person name="Chen Z."/>
            <person name="Engels R."/>
            <person name="Freedman E."/>
            <person name="Gellesch M."/>
            <person name="Goldberg J."/>
            <person name="Griggs A."/>
            <person name="Gujja S."/>
            <person name="Heiman D."/>
            <person name="Hepburn T."/>
            <person name="Howarth C."/>
            <person name="Jen D."/>
            <person name="Larson L."/>
            <person name="Lewis B."/>
            <person name="Mehta T."/>
            <person name="Park D."/>
            <person name="Pearson M."/>
            <person name="Roberts A."/>
            <person name="Saif S."/>
            <person name="Shea T."/>
            <person name="Shenoy N."/>
            <person name="Sisk P."/>
            <person name="Stolte C."/>
            <person name="Sykes S."/>
            <person name="Walk T."/>
            <person name="White J."/>
            <person name="Yandava C."/>
            <person name="Klein B."/>
            <person name="McEwen J.G."/>
            <person name="Puccia R."/>
            <person name="Goldman G.H."/>
            <person name="Felipe M.S."/>
            <person name="Nino-Vega G."/>
            <person name="San-Blas G."/>
            <person name="Taylor J."/>
            <person name="Mendoza L."/>
            <person name="Galagan J."/>
            <person name="Nusbaum C."/>
            <person name="Birren B."/>
        </authorList>
    </citation>
    <scope>NUCLEOTIDE SEQUENCE [LARGE SCALE GENOMIC DNA]</scope>
    <source>
        <strain evidence="8">H88</strain>
    </source>
</reference>
<dbReference type="PANTHER" id="PTHR45626">
    <property type="entry name" value="TRANSCRIPTION TERMINATION FACTOR 2-RELATED"/>
    <property type="match status" value="1"/>
</dbReference>
<dbReference type="Pfam" id="PF00271">
    <property type="entry name" value="Helicase_C"/>
    <property type="match status" value="1"/>
</dbReference>
<proteinExistence type="predicted"/>
<reference evidence="7" key="3">
    <citation type="submission" date="2021-01" db="EMBL/GenBank/DDBJ databases">
        <title>Chromosome-level genome assembly of a human fungal pathogen reveals clustering of transcriptionally co-regulated genes.</title>
        <authorList>
            <person name="Voorhies M."/>
            <person name="Cohen S."/>
            <person name="Shea T.P."/>
            <person name="Petrus S."/>
            <person name="Munoz J.F."/>
            <person name="Poplawski S."/>
            <person name="Goldman W.E."/>
            <person name="Michael T."/>
            <person name="Cuomo C.A."/>
            <person name="Sil A."/>
            <person name="Beyhan S."/>
        </authorList>
    </citation>
    <scope>NUCLEOTIDE SEQUENCE</scope>
    <source>
        <strain evidence="7">H88</strain>
    </source>
</reference>
<dbReference type="CDD" id="cd18008">
    <property type="entry name" value="DEXDc_SHPRH-like"/>
    <property type="match status" value="1"/>
</dbReference>
<dbReference type="EMBL" id="CP069102">
    <property type="protein sequence ID" value="QSS49420.1"/>
    <property type="molecule type" value="Genomic_DNA"/>
</dbReference>
<dbReference type="Proteomes" id="UP000008142">
    <property type="component" value="Unassembled WGS sequence"/>
</dbReference>
<keyword evidence="6" id="KW-0347">Helicase</keyword>
<dbReference type="Gene3D" id="3.40.50.300">
    <property type="entry name" value="P-loop containing nucleotide triphosphate hydrolases"/>
    <property type="match status" value="1"/>
</dbReference>
<protein>
    <submittedName>
        <fullName evidence="6">SNF2 family helicase</fullName>
    </submittedName>
</protein>
<dbReference type="InterPro" id="IPR038718">
    <property type="entry name" value="SNF2-like_sf"/>
</dbReference>
<keyword evidence="3" id="KW-0067">ATP-binding</keyword>
<dbReference type="GO" id="GO:0005634">
    <property type="term" value="C:nucleus"/>
    <property type="evidence" value="ECO:0007669"/>
    <property type="project" value="TreeGrafter"/>
</dbReference>
<dbReference type="InterPro" id="IPR000330">
    <property type="entry name" value="SNF2_N"/>
</dbReference>
<dbReference type="PROSITE" id="PS51194">
    <property type="entry name" value="HELICASE_CTER"/>
    <property type="match status" value="1"/>
</dbReference>
<dbReference type="AlphaFoldDB" id="F0UCG0"/>
<dbReference type="CDD" id="cd18793">
    <property type="entry name" value="SF2_C_SNF"/>
    <property type="match status" value="1"/>
</dbReference>
<dbReference type="SUPFAM" id="SSF52540">
    <property type="entry name" value="P-loop containing nucleoside triphosphate hydrolases"/>
    <property type="match status" value="2"/>
</dbReference>
<keyword evidence="2" id="KW-0378">Hydrolase</keyword>
<gene>
    <name evidence="6" type="ORF">HCEG_02451</name>
    <name evidence="7" type="ORF">I7I53_09760</name>
</gene>
<evidence type="ECO:0000256" key="4">
    <source>
        <dbReference type="SAM" id="MobiDB-lite"/>
    </source>
</evidence>
<dbReference type="GO" id="GO:0006281">
    <property type="term" value="P:DNA repair"/>
    <property type="evidence" value="ECO:0007669"/>
    <property type="project" value="TreeGrafter"/>
</dbReference>
<reference evidence="6" key="2">
    <citation type="submission" date="2011-02" db="EMBL/GenBank/DDBJ databases">
        <title>Annotation of Ajellomyces capsulatus strain H88.</title>
        <authorList>
            <consortium name="The Broad Institute Genome Sequencing Platform"/>
            <person name="Champion M."/>
            <person name="Cuomo C."/>
            <person name="Ma L.-J."/>
            <person name="Henn M.R."/>
            <person name="Sil A."/>
            <person name="Goldman B."/>
            <person name="Young S.K."/>
            <person name="Kodira C.D."/>
            <person name="Zeng Q."/>
            <person name="Koehrsen M."/>
            <person name="Alvarado L."/>
            <person name="Berlin A."/>
            <person name="Borenstein D."/>
            <person name="Chen Z."/>
            <person name="Engels R."/>
            <person name="Freedman E."/>
            <person name="Gellesch M."/>
            <person name="Goldberg J."/>
            <person name="Griggs A."/>
            <person name="Gujja S."/>
            <person name="Heiman D."/>
            <person name="Hepburn T."/>
            <person name="Howarth C."/>
            <person name="Jen D."/>
            <person name="Larson L."/>
            <person name="Lewis B."/>
            <person name="Mehta T."/>
            <person name="Park D."/>
            <person name="Pearson M."/>
            <person name="Roberts A."/>
            <person name="Saif S."/>
            <person name="Shea T."/>
            <person name="Shenoy N."/>
            <person name="Sisk P."/>
            <person name="Stolte C."/>
            <person name="Sykes S."/>
            <person name="Walk T."/>
            <person name="White J."/>
            <person name="Yandava C."/>
            <person name="Klein B."/>
            <person name="McEwen J.G."/>
            <person name="Puccia R."/>
            <person name="Goldman G.H."/>
            <person name="Felipe M.S."/>
            <person name="Nino-Vega G."/>
            <person name="San-Blas G."/>
            <person name="Taylor J."/>
            <person name="Mendoza L."/>
            <person name="Galagan J."/>
            <person name="Nusbaum C."/>
            <person name="Birren B."/>
        </authorList>
    </citation>
    <scope>NUCLEOTIDE SEQUENCE</scope>
    <source>
        <strain evidence="6">H88</strain>
    </source>
</reference>
<name>F0UCG0_AJEC8</name>
<dbReference type="HOGENOM" id="CLU_003233_2_0_1"/>
<dbReference type="InterPro" id="IPR027417">
    <property type="entry name" value="P-loop_NTPase"/>
</dbReference>
<evidence type="ECO:0000256" key="3">
    <source>
        <dbReference type="ARBA" id="ARBA00022840"/>
    </source>
</evidence>
<feature type="region of interest" description="Disordered" evidence="4">
    <location>
        <begin position="852"/>
        <end position="893"/>
    </location>
</feature>
<dbReference type="SMART" id="SM00487">
    <property type="entry name" value="DEXDc"/>
    <property type="match status" value="1"/>
</dbReference>